<dbReference type="Pfam" id="PF00196">
    <property type="entry name" value="GerE"/>
    <property type="match status" value="1"/>
</dbReference>
<accession>A0ABY5W566</accession>
<dbReference type="CDD" id="cd06170">
    <property type="entry name" value="LuxR_C_like"/>
    <property type="match status" value="1"/>
</dbReference>
<dbReference type="Gene3D" id="1.10.10.10">
    <property type="entry name" value="Winged helix-like DNA-binding domain superfamily/Winged helix DNA-binding domain"/>
    <property type="match status" value="1"/>
</dbReference>
<keyword evidence="3" id="KW-0804">Transcription</keyword>
<evidence type="ECO:0000259" key="4">
    <source>
        <dbReference type="PROSITE" id="PS50043"/>
    </source>
</evidence>
<keyword evidence="2" id="KW-0238">DNA-binding</keyword>
<dbReference type="InterPro" id="IPR000792">
    <property type="entry name" value="Tscrpt_reg_LuxR_C"/>
</dbReference>
<evidence type="ECO:0000313" key="5">
    <source>
        <dbReference type="EMBL" id="UWP83231.1"/>
    </source>
</evidence>
<name>A0ABY5W566_9ACTN</name>
<keyword evidence="6" id="KW-1185">Reference proteome</keyword>
<dbReference type="InterPro" id="IPR039420">
    <property type="entry name" value="WalR-like"/>
</dbReference>
<dbReference type="SMART" id="SM00421">
    <property type="entry name" value="HTH_LUXR"/>
    <property type="match status" value="1"/>
</dbReference>
<reference evidence="5" key="1">
    <citation type="submission" date="2021-04" db="EMBL/GenBank/DDBJ databases">
        <authorList>
            <person name="Hartkoorn R.C."/>
            <person name="Beaudoing E."/>
            <person name="Hot D."/>
        </authorList>
    </citation>
    <scope>NUCLEOTIDE SEQUENCE</scope>
    <source>
        <strain evidence="5">NRRL B-16292</strain>
    </source>
</reference>
<dbReference type="Proteomes" id="UP001059617">
    <property type="component" value="Chromosome"/>
</dbReference>
<dbReference type="RefSeq" id="WP_259861011.1">
    <property type="nucleotide sequence ID" value="NZ_BAAAST010000116.1"/>
</dbReference>
<dbReference type="PANTHER" id="PTHR43214">
    <property type="entry name" value="TWO-COMPONENT RESPONSE REGULATOR"/>
    <property type="match status" value="1"/>
</dbReference>
<sequence length="205" mass="22390">MTVTRATAEPEPEPPFTNLDQLVNHVLTSAVEPATRRLLHTASNGDPALLRALVMSGLADGTLTWQARRWRWVPDLSRASRISRLIESRAAGMPPQQVAALRMIAAAWAEPFAAVTQILGDRPVPDAPGTAVGLTRREREILTMLGNGLNARTIAQRLCLSQRTVAKHQERVYRKLGTSDRLTTVLRAQRLGLLKPAAPTPGDES</sequence>
<evidence type="ECO:0000256" key="2">
    <source>
        <dbReference type="ARBA" id="ARBA00023125"/>
    </source>
</evidence>
<proteinExistence type="predicted"/>
<dbReference type="SUPFAM" id="SSF46894">
    <property type="entry name" value="C-terminal effector domain of the bipartite response regulators"/>
    <property type="match status" value="1"/>
</dbReference>
<dbReference type="PANTHER" id="PTHR43214:SF24">
    <property type="entry name" value="TRANSCRIPTIONAL REGULATORY PROTEIN NARL-RELATED"/>
    <property type="match status" value="1"/>
</dbReference>
<dbReference type="InterPro" id="IPR016032">
    <property type="entry name" value="Sig_transdc_resp-reg_C-effctor"/>
</dbReference>
<dbReference type="InterPro" id="IPR036388">
    <property type="entry name" value="WH-like_DNA-bd_sf"/>
</dbReference>
<gene>
    <name evidence="5" type="ORF">Dfulv_02675</name>
</gene>
<reference evidence="5" key="2">
    <citation type="submission" date="2022-09" db="EMBL/GenBank/DDBJ databases">
        <title>Biosynthetic gene clusters of Dactylosporangioum fulvum.</title>
        <authorList>
            <person name="Caradec T."/>
        </authorList>
    </citation>
    <scope>NUCLEOTIDE SEQUENCE</scope>
    <source>
        <strain evidence="5">NRRL B-16292</strain>
    </source>
</reference>
<evidence type="ECO:0000256" key="3">
    <source>
        <dbReference type="ARBA" id="ARBA00023163"/>
    </source>
</evidence>
<dbReference type="PROSITE" id="PS00622">
    <property type="entry name" value="HTH_LUXR_1"/>
    <property type="match status" value="1"/>
</dbReference>
<evidence type="ECO:0000313" key="6">
    <source>
        <dbReference type="Proteomes" id="UP001059617"/>
    </source>
</evidence>
<feature type="domain" description="HTH luxR-type" evidence="4">
    <location>
        <begin position="127"/>
        <end position="192"/>
    </location>
</feature>
<dbReference type="PRINTS" id="PR00038">
    <property type="entry name" value="HTHLUXR"/>
</dbReference>
<evidence type="ECO:0000256" key="1">
    <source>
        <dbReference type="ARBA" id="ARBA00023015"/>
    </source>
</evidence>
<dbReference type="PROSITE" id="PS50043">
    <property type="entry name" value="HTH_LUXR_2"/>
    <property type="match status" value="1"/>
</dbReference>
<protein>
    <submittedName>
        <fullName evidence="5">LuxR C-terminal-related transcriptional regulator</fullName>
    </submittedName>
</protein>
<dbReference type="EMBL" id="CP073720">
    <property type="protein sequence ID" value="UWP83231.1"/>
    <property type="molecule type" value="Genomic_DNA"/>
</dbReference>
<keyword evidence="1" id="KW-0805">Transcription regulation</keyword>
<organism evidence="5 6">
    <name type="scientific">Dactylosporangium fulvum</name>
    <dbReference type="NCBI Taxonomy" id="53359"/>
    <lineage>
        <taxon>Bacteria</taxon>
        <taxon>Bacillati</taxon>
        <taxon>Actinomycetota</taxon>
        <taxon>Actinomycetes</taxon>
        <taxon>Micromonosporales</taxon>
        <taxon>Micromonosporaceae</taxon>
        <taxon>Dactylosporangium</taxon>
    </lineage>
</organism>